<feature type="domain" description="MBD" evidence="6">
    <location>
        <begin position="89"/>
        <end position="122"/>
    </location>
</feature>
<gene>
    <name evidence="7" type="primary">gb25761</name>
    <name evidence="7" type="ORF">PR202_gb25761</name>
</gene>
<reference evidence="7" key="1">
    <citation type="journal article" date="2018" name="DNA Res.">
        <title>Multiple hybrid de novo genome assembly of finger millet, an orphan allotetraploid crop.</title>
        <authorList>
            <person name="Hatakeyama M."/>
            <person name="Aluri S."/>
            <person name="Balachadran M.T."/>
            <person name="Sivarajan S.R."/>
            <person name="Patrignani A."/>
            <person name="Gruter S."/>
            <person name="Poveda L."/>
            <person name="Shimizu-Inatsugi R."/>
            <person name="Baeten J."/>
            <person name="Francoijs K.J."/>
            <person name="Nataraja K.N."/>
            <person name="Reddy Y.A.N."/>
            <person name="Phadnis S."/>
            <person name="Ravikumar R.L."/>
            <person name="Schlapbach R."/>
            <person name="Sreeman S.M."/>
            <person name="Shimizu K.K."/>
        </authorList>
    </citation>
    <scope>NUCLEOTIDE SEQUENCE</scope>
</reference>
<accession>A0AAV5FQ18</accession>
<dbReference type="GO" id="GO:0005634">
    <property type="term" value="C:nucleus"/>
    <property type="evidence" value="ECO:0007669"/>
    <property type="project" value="UniProtKB-SubCell"/>
</dbReference>
<evidence type="ECO:0000256" key="1">
    <source>
        <dbReference type="ARBA" id="ARBA00004123"/>
    </source>
</evidence>
<reference evidence="7" key="2">
    <citation type="submission" date="2021-12" db="EMBL/GenBank/DDBJ databases">
        <title>Resequencing data analysis of finger millet.</title>
        <authorList>
            <person name="Hatakeyama M."/>
            <person name="Aluri S."/>
            <person name="Balachadran M.T."/>
            <person name="Sivarajan S.R."/>
            <person name="Poveda L."/>
            <person name="Shimizu-Inatsugi R."/>
            <person name="Schlapbach R."/>
            <person name="Sreeman S.M."/>
            <person name="Shimizu K.K."/>
        </authorList>
    </citation>
    <scope>NUCLEOTIDE SEQUENCE</scope>
</reference>
<comment type="caution">
    <text evidence="7">The sequence shown here is derived from an EMBL/GenBank/DDBJ whole genome shotgun (WGS) entry which is preliminary data.</text>
</comment>
<organism evidence="7 8">
    <name type="scientific">Eleusine coracana subsp. coracana</name>
    <dbReference type="NCBI Taxonomy" id="191504"/>
    <lineage>
        <taxon>Eukaryota</taxon>
        <taxon>Viridiplantae</taxon>
        <taxon>Streptophyta</taxon>
        <taxon>Embryophyta</taxon>
        <taxon>Tracheophyta</taxon>
        <taxon>Spermatophyta</taxon>
        <taxon>Magnoliopsida</taxon>
        <taxon>Liliopsida</taxon>
        <taxon>Poales</taxon>
        <taxon>Poaceae</taxon>
        <taxon>PACMAD clade</taxon>
        <taxon>Chloridoideae</taxon>
        <taxon>Cynodonteae</taxon>
        <taxon>Eleusininae</taxon>
        <taxon>Eleusine</taxon>
    </lineage>
</organism>
<keyword evidence="5" id="KW-0539">Nucleus</keyword>
<sequence>MRPDTGILAFEYSTMVSQCYQHNRMTPLQRELQTEIARCLMSTVMFYAHLPTGKRFLSKEDVLRYINEGKVSSCDMDVLCDTRTDDNILAHLEFNPDGLPDGWVKEVIFRKCNDGIRKDPVY</sequence>
<keyword evidence="4" id="KW-0804">Transcription</keyword>
<dbReference type="AlphaFoldDB" id="A0AAV5FQ18"/>
<proteinExistence type="predicted"/>
<evidence type="ECO:0000259" key="6">
    <source>
        <dbReference type="PROSITE" id="PS50982"/>
    </source>
</evidence>
<keyword evidence="2" id="KW-0805">Transcription regulation</keyword>
<protein>
    <recommendedName>
        <fullName evidence="6">MBD domain-containing protein</fullName>
    </recommendedName>
</protein>
<dbReference type="Proteomes" id="UP001054889">
    <property type="component" value="Unassembled WGS sequence"/>
</dbReference>
<dbReference type="PROSITE" id="PS50982">
    <property type="entry name" value="MBD"/>
    <property type="match status" value="1"/>
</dbReference>
<evidence type="ECO:0000313" key="7">
    <source>
        <dbReference type="EMBL" id="GJN36862.1"/>
    </source>
</evidence>
<keyword evidence="3" id="KW-0238">DNA-binding</keyword>
<dbReference type="EMBL" id="BQKI01000091">
    <property type="protein sequence ID" value="GJN36862.1"/>
    <property type="molecule type" value="Genomic_DNA"/>
</dbReference>
<evidence type="ECO:0000313" key="8">
    <source>
        <dbReference type="Proteomes" id="UP001054889"/>
    </source>
</evidence>
<dbReference type="GO" id="GO:0003677">
    <property type="term" value="F:DNA binding"/>
    <property type="evidence" value="ECO:0007669"/>
    <property type="project" value="UniProtKB-KW"/>
</dbReference>
<evidence type="ECO:0000256" key="5">
    <source>
        <dbReference type="ARBA" id="ARBA00023242"/>
    </source>
</evidence>
<comment type="subcellular location">
    <subcellularLocation>
        <location evidence="1">Nucleus</location>
    </subcellularLocation>
</comment>
<evidence type="ECO:0000256" key="2">
    <source>
        <dbReference type="ARBA" id="ARBA00023015"/>
    </source>
</evidence>
<dbReference type="InterPro" id="IPR001739">
    <property type="entry name" value="Methyl_CpG_DNA-bd"/>
</dbReference>
<dbReference type="PANTHER" id="PTHR34067:SF9">
    <property type="entry name" value="OS04G0266400 PROTEIN"/>
    <property type="match status" value="1"/>
</dbReference>
<name>A0AAV5FQ18_ELECO</name>
<keyword evidence="8" id="KW-1185">Reference proteome</keyword>
<evidence type="ECO:0000256" key="3">
    <source>
        <dbReference type="ARBA" id="ARBA00023125"/>
    </source>
</evidence>
<dbReference type="InterPro" id="IPR038945">
    <property type="entry name" value="MBD13-like"/>
</dbReference>
<dbReference type="PANTHER" id="PTHR34067">
    <property type="entry name" value="OS04G0193200 PROTEIN"/>
    <property type="match status" value="1"/>
</dbReference>
<dbReference type="SUPFAM" id="SSF54171">
    <property type="entry name" value="DNA-binding domain"/>
    <property type="match status" value="2"/>
</dbReference>
<dbReference type="InterPro" id="IPR016177">
    <property type="entry name" value="DNA-bd_dom_sf"/>
</dbReference>
<evidence type="ECO:0000256" key="4">
    <source>
        <dbReference type="ARBA" id="ARBA00023163"/>
    </source>
</evidence>